<keyword evidence="1" id="KW-0472">Membrane</keyword>
<dbReference type="EMBL" id="KV441559">
    <property type="protein sequence ID" value="OAG00612.1"/>
    <property type="molecule type" value="Genomic_DNA"/>
</dbReference>
<feature type="transmembrane region" description="Helical" evidence="1">
    <location>
        <begin position="384"/>
        <end position="401"/>
    </location>
</feature>
<evidence type="ECO:0000313" key="3">
    <source>
        <dbReference type="Proteomes" id="UP000077069"/>
    </source>
</evidence>
<feature type="transmembrane region" description="Helical" evidence="1">
    <location>
        <begin position="413"/>
        <end position="437"/>
    </location>
</feature>
<evidence type="ECO:0000256" key="1">
    <source>
        <dbReference type="SAM" id="Phobius"/>
    </source>
</evidence>
<gene>
    <name evidence="2" type="ORF">CC84DRAFT_1222103</name>
</gene>
<name>A0A177C1A0_9PLEO</name>
<keyword evidence="1" id="KW-1133">Transmembrane helix</keyword>
<proteinExistence type="predicted"/>
<dbReference type="InParanoid" id="A0A177C1A0"/>
<accession>A0A177C1A0</accession>
<protein>
    <submittedName>
        <fullName evidence="2">Uncharacterized protein</fullName>
    </submittedName>
</protein>
<keyword evidence="3" id="KW-1185">Reference proteome</keyword>
<evidence type="ECO:0000313" key="2">
    <source>
        <dbReference type="EMBL" id="OAG00612.1"/>
    </source>
</evidence>
<reference evidence="2 3" key="1">
    <citation type="submission" date="2016-05" db="EMBL/GenBank/DDBJ databases">
        <title>Comparative analysis of secretome profiles of manganese(II)-oxidizing ascomycete fungi.</title>
        <authorList>
            <consortium name="DOE Joint Genome Institute"/>
            <person name="Zeiner C.A."/>
            <person name="Purvine S.O."/>
            <person name="Zink E.M."/>
            <person name="Wu S."/>
            <person name="Pasa-Tolic L."/>
            <person name="Chaput D.L."/>
            <person name="Haridas S."/>
            <person name="Grigoriev I.V."/>
            <person name="Santelli C.M."/>
            <person name="Hansel C.M."/>
        </authorList>
    </citation>
    <scope>NUCLEOTIDE SEQUENCE [LARGE SCALE GENOMIC DNA]</scope>
    <source>
        <strain evidence="2 3">AP3s5-JAC2a</strain>
    </source>
</reference>
<organism evidence="2 3">
    <name type="scientific">Paraphaeosphaeria sporulosa</name>
    <dbReference type="NCBI Taxonomy" id="1460663"/>
    <lineage>
        <taxon>Eukaryota</taxon>
        <taxon>Fungi</taxon>
        <taxon>Dikarya</taxon>
        <taxon>Ascomycota</taxon>
        <taxon>Pezizomycotina</taxon>
        <taxon>Dothideomycetes</taxon>
        <taxon>Pleosporomycetidae</taxon>
        <taxon>Pleosporales</taxon>
        <taxon>Massarineae</taxon>
        <taxon>Didymosphaeriaceae</taxon>
        <taxon>Paraphaeosphaeria</taxon>
    </lineage>
</organism>
<dbReference type="OrthoDB" id="3745855at2759"/>
<dbReference type="RefSeq" id="XP_018030977.1">
    <property type="nucleotide sequence ID" value="XM_018183331.1"/>
</dbReference>
<dbReference type="AlphaFoldDB" id="A0A177C1A0"/>
<sequence>MQILLIPASSPAALALARVLAAEGHIVHAADAERIWGTAPARYSRAYRRFHGLSGAWSAAELWKDIGDSIDLIIPFVPLPGHFVESLKARGANIVGETLTQDDSEFQDFVRDNIVNASAENPSIIKVPASFTVHSRTCIAEILSNRESIFSLQPLPCYDTDDEDTLVDVEHATPSASACIEPVAPIVISCSTLDDRTVEAIKRLPMSDTKPYRLIEVAEGGAFYSAHAFIHAGQVRTFVVTNTRATDRDFAIVGAGEPLYDLLYQFTKRLAEVLDGWQSVVANHLSLTFHLQDKITYDDFVRKVTVVSCRNDPHASLVLLAAVPELRRKLALAYTASTLREEEDSAPVQIPTNGRVTKAMYSAPLAIYGLTRILFEFRPWRRRWWAAVARMAMMCVVWAMNFKEEMWETSDPGPALCFWAVMLGDSLISVVGQVAGVKWGMTRAAPLRSKTLASYRMALTAFVLMLDICRWWVAIMLYPWYRTTQR</sequence>
<dbReference type="Proteomes" id="UP000077069">
    <property type="component" value="Unassembled WGS sequence"/>
</dbReference>
<feature type="transmembrane region" description="Helical" evidence="1">
    <location>
        <begin position="458"/>
        <end position="481"/>
    </location>
</feature>
<keyword evidence="1" id="KW-0812">Transmembrane</keyword>
<dbReference type="GeneID" id="28766817"/>